<comment type="caution">
    <text evidence="1">The sequence shown here is derived from an EMBL/GenBank/DDBJ whole genome shotgun (WGS) entry which is preliminary data.</text>
</comment>
<accession>A0ACC5RCZ8</accession>
<dbReference type="EMBL" id="JAENHL010000008">
    <property type="protein sequence ID" value="MBK1870517.1"/>
    <property type="molecule type" value="Genomic_DNA"/>
</dbReference>
<reference evidence="1" key="1">
    <citation type="submission" date="2021-01" db="EMBL/GenBank/DDBJ databases">
        <authorList>
            <person name="Sun Q."/>
        </authorList>
    </citation>
    <scope>NUCLEOTIDE SEQUENCE</scope>
    <source>
        <strain evidence="1">YIM B02566</strain>
    </source>
</reference>
<sequence length="281" mass="30994">MARRRKSGKAGSLALRYLVLGSWALFCVVPIIWFLTIGLRPRTEIVLPQPLYLPTFTLDAWNMIWSSWPMGSYLRNSLIAIFGSVVIDLLLAIPAAYSLARYKYRFREDIGFYILSTRMMAPAVVAIPIFFLFKTFGLLDSVWALMLIYAAMNLSLVTWIVRSYMLDIPPEIEDAARTDGASDLRILVAIIVPMCLPGIITAGVIAVIFAINEFLFTLLIASTQNAYTLSVALANFTGGSDGIIYNAIAMVAFIAFVPVLLLVVAIQKHLSRGLTMGAVKG</sequence>
<name>A0ACC5RCZ8_9HYPH</name>
<dbReference type="Proteomes" id="UP000616151">
    <property type="component" value="Unassembled WGS sequence"/>
</dbReference>
<evidence type="ECO:0000313" key="2">
    <source>
        <dbReference type="Proteomes" id="UP000616151"/>
    </source>
</evidence>
<evidence type="ECO:0000313" key="1">
    <source>
        <dbReference type="EMBL" id="MBK1870517.1"/>
    </source>
</evidence>
<protein>
    <submittedName>
        <fullName evidence="1">Carbohydrate ABC transporter permease</fullName>
    </submittedName>
</protein>
<gene>
    <name evidence="1" type="ORF">JHL16_29395</name>
</gene>
<organism evidence="1 2">
    <name type="scientific">Taklimakanibacter albus</name>
    <dbReference type="NCBI Taxonomy" id="2800327"/>
    <lineage>
        <taxon>Bacteria</taxon>
        <taxon>Pseudomonadati</taxon>
        <taxon>Pseudomonadota</taxon>
        <taxon>Alphaproteobacteria</taxon>
        <taxon>Hyphomicrobiales</taxon>
        <taxon>Aestuariivirgaceae</taxon>
        <taxon>Taklimakanibacter</taxon>
    </lineage>
</organism>
<proteinExistence type="predicted"/>
<keyword evidence="2" id="KW-1185">Reference proteome</keyword>